<dbReference type="GO" id="GO:0005886">
    <property type="term" value="C:plasma membrane"/>
    <property type="evidence" value="ECO:0007669"/>
    <property type="project" value="UniProtKB-SubCell"/>
</dbReference>
<dbReference type="PIRSF" id="PIRSF018968">
    <property type="entry name" value="ABC_permease_BceB"/>
    <property type="match status" value="1"/>
</dbReference>
<dbReference type="Proteomes" id="UP000308489">
    <property type="component" value="Chromosome 1"/>
</dbReference>
<dbReference type="EMBL" id="LR590481">
    <property type="protein sequence ID" value="VTQ82289.1"/>
    <property type="molecule type" value="Genomic_DNA"/>
</dbReference>
<dbReference type="PANTHER" id="PTHR46795">
    <property type="entry name" value="ABC TRANSPORTER PERMEASE-RELATED-RELATED"/>
    <property type="match status" value="1"/>
</dbReference>
<reference evidence="8 9" key="1">
    <citation type="submission" date="2019-05" db="EMBL/GenBank/DDBJ databases">
        <authorList>
            <consortium name="Pathogen Informatics"/>
        </authorList>
    </citation>
    <scope>NUCLEOTIDE SEQUENCE [LARGE SCALE GENOMIC DNA]</scope>
    <source>
        <strain evidence="8 9">NCTC503</strain>
    </source>
</reference>
<organism evidence="8 9">
    <name type="scientific">Hathewaya histolytica</name>
    <name type="common">Clostridium histolyticum</name>
    <dbReference type="NCBI Taxonomy" id="1498"/>
    <lineage>
        <taxon>Bacteria</taxon>
        <taxon>Bacillati</taxon>
        <taxon>Bacillota</taxon>
        <taxon>Clostridia</taxon>
        <taxon>Eubacteriales</taxon>
        <taxon>Clostridiaceae</taxon>
        <taxon>Hathewaya</taxon>
    </lineage>
</organism>
<proteinExistence type="inferred from homology"/>
<evidence type="ECO:0000256" key="5">
    <source>
        <dbReference type="ARBA" id="ARBA00023136"/>
    </source>
</evidence>
<feature type="transmembrane region" description="Helical" evidence="6">
    <location>
        <begin position="557"/>
        <end position="578"/>
    </location>
</feature>
<dbReference type="GO" id="GO:0055085">
    <property type="term" value="P:transmembrane transport"/>
    <property type="evidence" value="ECO:0007669"/>
    <property type="project" value="UniProtKB-UniRule"/>
</dbReference>
<evidence type="ECO:0000256" key="2">
    <source>
        <dbReference type="ARBA" id="ARBA00022475"/>
    </source>
</evidence>
<keyword evidence="9" id="KW-1185">Reference proteome</keyword>
<sequence>MNFNYTMVKKTLRTLKTYYIYLISEIFSIATFFIFFSIENHPSLKEAPYEQIAGRIATYRILLYIFSIIFIISSFIVFIYWRRKEFNIIKVLGFSKKELTKMIFIESLIMSIISMVLGIILGIALLKFFLIILDGIIKTNNLNFYISIYNVYYTIIMYSYVFVLLPVICYKLIDKFKKKILLYKNRKQKNFSILLIISSIGFFLFILEVYLLINIFNGNMRFSGVIILLLVCFSLRNYIFFMYVIELTLKVLSSIKSMYYKKVNIIVMSSLKSKLRENTLLLMFTTMFLSISFIIMSNFYIMNFISKKSVDVEFPFTINYTTSRNEVNEKFIDDILNKNSIKYSKAEVNIFEVKDYNIISVEDYNNVASILNFPRISLKENEAVLLPQFPRTSKEENAMLNKEITVDKDRKVTIIRISNERIFFQGLYHNNIVMNKSLISELNIKEKETFIGYEIEKWENLYRIDRKIRDEYKSIKKTLGESVFLMSKIEYYREHREESNLTLYLTIFISLILYFGAMSFIHFKFYLDLEDNKENYKTMLSLGMSSREIKSIVTREMYVIFFLPFIVASLNTLIILILTENISYISIIKECAIILVVFFIISALFFLVWRMKNIDLIFFESD</sequence>
<protein>
    <submittedName>
        <fullName evidence="8">ABC transporter permease</fullName>
    </submittedName>
</protein>
<evidence type="ECO:0000256" key="3">
    <source>
        <dbReference type="ARBA" id="ARBA00022692"/>
    </source>
</evidence>
<dbReference type="InterPro" id="IPR027022">
    <property type="entry name" value="ABC_permease_BceB-typ"/>
</dbReference>
<feature type="transmembrane region" description="Helical" evidence="6">
    <location>
        <begin position="102"/>
        <end position="131"/>
    </location>
</feature>
<comment type="similarity">
    <text evidence="6">Belongs to the ABC-4 integral membrane protein family.</text>
</comment>
<evidence type="ECO:0000256" key="4">
    <source>
        <dbReference type="ARBA" id="ARBA00022989"/>
    </source>
</evidence>
<feature type="transmembrane region" description="Helical" evidence="6">
    <location>
        <begin position="151"/>
        <end position="173"/>
    </location>
</feature>
<feature type="transmembrane region" description="Helical" evidence="6">
    <location>
        <begin position="503"/>
        <end position="527"/>
    </location>
</feature>
<dbReference type="PANTHER" id="PTHR46795:SF2">
    <property type="entry name" value="ABC TRANSPORTER, PERMEASE PROTEIN"/>
    <property type="match status" value="1"/>
</dbReference>
<feature type="transmembrane region" description="Helical" evidence="6">
    <location>
        <begin position="58"/>
        <end position="81"/>
    </location>
</feature>
<dbReference type="KEGG" id="hhw:NCTC503_00149"/>
<evidence type="ECO:0000256" key="1">
    <source>
        <dbReference type="ARBA" id="ARBA00004651"/>
    </source>
</evidence>
<feature type="transmembrane region" description="Helical" evidence="6">
    <location>
        <begin position="193"/>
        <end position="213"/>
    </location>
</feature>
<keyword evidence="2 6" id="KW-1003">Cell membrane</keyword>
<keyword evidence="3 6" id="KW-0812">Transmembrane</keyword>
<name>A0A4U9QVB5_HATHI</name>
<accession>A0A4U9QVB5</accession>
<feature type="transmembrane region" description="Helical" evidence="6">
    <location>
        <begin position="280"/>
        <end position="301"/>
    </location>
</feature>
<feature type="transmembrane region" description="Helical" evidence="6">
    <location>
        <begin position="225"/>
        <end position="252"/>
    </location>
</feature>
<gene>
    <name evidence="8" type="ORF">NCTC503_00149</name>
</gene>
<feature type="domain" description="ABC3 transporter permease C-terminal" evidence="7">
    <location>
        <begin position="61"/>
        <end position="172"/>
    </location>
</feature>
<keyword evidence="5 6" id="KW-0472">Membrane</keyword>
<keyword evidence="6" id="KW-0813">Transport</keyword>
<keyword evidence="4 6" id="KW-1133">Transmembrane helix</keyword>
<dbReference type="AlphaFoldDB" id="A0A4U9QVB5"/>
<dbReference type="InterPro" id="IPR052536">
    <property type="entry name" value="ABC-4_Integral_Memb_Prot"/>
</dbReference>
<dbReference type="InterPro" id="IPR003838">
    <property type="entry name" value="ABC3_permease_C"/>
</dbReference>
<feature type="transmembrane region" description="Helical" evidence="6">
    <location>
        <begin position="18"/>
        <end position="38"/>
    </location>
</feature>
<evidence type="ECO:0000313" key="8">
    <source>
        <dbReference type="EMBL" id="VTQ82289.1"/>
    </source>
</evidence>
<evidence type="ECO:0000256" key="6">
    <source>
        <dbReference type="PIRNR" id="PIRNR018968"/>
    </source>
</evidence>
<dbReference type="RefSeq" id="WP_171011938.1">
    <property type="nucleotide sequence ID" value="NZ_CBCRUQ010000011.1"/>
</dbReference>
<evidence type="ECO:0000313" key="9">
    <source>
        <dbReference type="Proteomes" id="UP000308489"/>
    </source>
</evidence>
<dbReference type="Pfam" id="PF02687">
    <property type="entry name" value="FtsX"/>
    <property type="match status" value="1"/>
</dbReference>
<evidence type="ECO:0000259" key="7">
    <source>
        <dbReference type="Pfam" id="PF02687"/>
    </source>
</evidence>
<comment type="subcellular location">
    <subcellularLocation>
        <location evidence="1 6">Cell membrane</location>
        <topology evidence="1 6">Multi-pass membrane protein</topology>
    </subcellularLocation>
</comment>
<feature type="transmembrane region" description="Helical" evidence="6">
    <location>
        <begin position="584"/>
        <end position="609"/>
    </location>
</feature>